<organism evidence="1 2">
    <name type="scientific">Solidesulfovibrio fructosivorans JJ]</name>
    <dbReference type="NCBI Taxonomy" id="596151"/>
    <lineage>
        <taxon>Bacteria</taxon>
        <taxon>Pseudomonadati</taxon>
        <taxon>Thermodesulfobacteriota</taxon>
        <taxon>Desulfovibrionia</taxon>
        <taxon>Desulfovibrionales</taxon>
        <taxon>Desulfovibrionaceae</taxon>
        <taxon>Solidesulfovibrio</taxon>
    </lineage>
</organism>
<dbReference type="OrthoDB" id="9949826at2"/>
<accession>E1JR02</accession>
<dbReference type="STRING" id="596151.DesfrDRAFT_0051"/>
<name>E1JR02_SOLFR</name>
<protein>
    <submittedName>
        <fullName evidence="1">Uncharacterized protein</fullName>
    </submittedName>
</protein>
<reference evidence="1 2" key="1">
    <citation type="submission" date="2010-08" db="EMBL/GenBank/DDBJ databases">
        <title>The draft genome of Desulfovibrio fructosovorans JJ.</title>
        <authorList>
            <consortium name="US DOE Joint Genome Institute (JGI-PGF)"/>
            <person name="Lucas S."/>
            <person name="Copeland A."/>
            <person name="Lapidus A."/>
            <person name="Cheng J.-F."/>
            <person name="Bruce D."/>
            <person name="Goodwin L."/>
            <person name="Pitluck S."/>
            <person name="Land M.L."/>
            <person name="Hauser L."/>
            <person name="Chang Y.-J."/>
            <person name="Jeffries C."/>
            <person name="Wall J.D."/>
            <person name="Stahl D.A."/>
            <person name="Arkin A.P."/>
            <person name="Dehal P."/>
            <person name="Stolyar S.M."/>
            <person name="Hazen T.C."/>
            <person name="Woyke T.J."/>
        </authorList>
    </citation>
    <scope>NUCLEOTIDE SEQUENCE [LARGE SCALE GENOMIC DNA]</scope>
    <source>
        <strain evidence="1 2">JJ</strain>
    </source>
</reference>
<keyword evidence="2" id="KW-1185">Reference proteome</keyword>
<gene>
    <name evidence="1" type="ORF">DesfrDRAFT_0051</name>
</gene>
<dbReference type="RefSeq" id="WP_005989982.1">
    <property type="nucleotide sequence ID" value="NZ_AECZ01000001.1"/>
</dbReference>
<comment type="caution">
    <text evidence="1">The sequence shown here is derived from an EMBL/GenBank/DDBJ whole genome shotgun (WGS) entry which is preliminary data.</text>
</comment>
<dbReference type="EMBL" id="AECZ01000001">
    <property type="protein sequence ID" value="EFL53003.1"/>
    <property type="molecule type" value="Genomic_DNA"/>
</dbReference>
<dbReference type="Proteomes" id="UP000006250">
    <property type="component" value="Unassembled WGS sequence"/>
</dbReference>
<evidence type="ECO:0000313" key="2">
    <source>
        <dbReference type="Proteomes" id="UP000006250"/>
    </source>
</evidence>
<dbReference type="AlphaFoldDB" id="E1JR02"/>
<dbReference type="Pfam" id="PF08809">
    <property type="entry name" value="DUF1799"/>
    <property type="match status" value="1"/>
</dbReference>
<evidence type="ECO:0000313" key="1">
    <source>
        <dbReference type="EMBL" id="EFL53003.1"/>
    </source>
</evidence>
<sequence>MACVDHKPCDVCRQAFKISRWDTPAEREHKKNGPPCATCRPELLPDNATAFAVYLRCADQLIVGPMGDKIGLNFMAVKGFMDMEGIPDQAETWERVQLLYGEIFRAQREDAERKREAEKDRARR</sequence>
<proteinExistence type="predicted"/>
<dbReference type="eggNOG" id="ENOG503069G">
    <property type="taxonomic scope" value="Bacteria"/>
</dbReference>
<dbReference type="InterPro" id="IPR014915">
    <property type="entry name" value="Phage_TLS_TfmB"/>
</dbReference>